<feature type="domain" description="DUF4767" evidence="2">
    <location>
        <begin position="70"/>
        <end position="207"/>
    </location>
</feature>
<evidence type="ECO:0000313" key="4">
    <source>
        <dbReference type="Proteomes" id="UP000277864"/>
    </source>
</evidence>
<evidence type="ECO:0000256" key="1">
    <source>
        <dbReference type="SAM" id="MobiDB-lite"/>
    </source>
</evidence>
<dbReference type="Proteomes" id="UP000277864">
    <property type="component" value="Unassembled WGS sequence"/>
</dbReference>
<feature type="region of interest" description="Disordered" evidence="1">
    <location>
        <begin position="209"/>
        <end position="228"/>
    </location>
</feature>
<keyword evidence="4" id="KW-1185">Reference proteome</keyword>
<evidence type="ECO:0000259" key="2">
    <source>
        <dbReference type="Pfam" id="PF15983"/>
    </source>
</evidence>
<dbReference type="Pfam" id="PF15983">
    <property type="entry name" value="DUF4767"/>
    <property type="match status" value="1"/>
</dbReference>
<organism evidence="3 4">
    <name type="scientific">Vagococcus humatus</name>
    <dbReference type="NCBI Taxonomy" id="1889241"/>
    <lineage>
        <taxon>Bacteria</taxon>
        <taxon>Bacillati</taxon>
        <taxon>Bacillota</taxon>
        <taxon>Bacilli</taxon>
        <taxon>Lactobacillales</taxon>
        <taxon>Enterococcaceae</taxon>
        <taxon>Vagococcus</taxon>
    </lineage>
</organism>
<dbReference type="AlphaFoldDB" id="A0A3S0A6F7"/>
<proteinExistence type="predicted"/>
<dbReference type="PROSITE" id="PS51257">
    <property type="entry name" value="PROKAR_LIPOPROTEIN"/>
    <property type="match status" value="1"/>
</dbReference>
<sequence>MILGGKPLKKYYFIPLICLSLALLGVLTGCQKPKETFSPEVSSKKVKTSTTNKQAADKQATPKKNKKPVYWSESAQEELANFMEDWGEQMEQSYQSYTPKEPVYLLGTSLPNDLLTSEPKVPVKFADAPITLNWSKDGVSQPDYNLVGVYSDSQKNSVATSHVYFFVIYKEQPSVWILDLTTSSNTSFLSFKETENSNLTNGFAEIVEQTRQTSSNSSETKQSDKTSHKIDSFNDAADYALSHKDNWQYEDPNIHSTSVEVISLNINYKEQETNELGSFYRIVFQTNDNVNELTKGMKQFRVYTNGRIEQRKGMEEFEEIVSPNN</sequence>
<dbReference type="InterPro" id="IPR031927">
    <property type="entry name" value="DUF4767"/>
</dbReference>
<name>A0A3S0A6F7_9ENTE</name>
<comment type="caution">
    <text evidence="3">The sequence shown here is derived from an EMBL/GenBank/DDBJ whole genome shotgun (WGS) entry which is preliminary data.</text>
</comment>
<accession>A0A3S0A6F7</accession>
<evidence type="ECO:0000313" key="3">
    <source>
        <dbReference type="EMBL" id="RST90009.1"/>
    </source>
</evidence>
<feature type="region of interest" description="Disordered" evidence="1">
    <location>
        <begin position="36"/>
        <end position="68"/>
    </location>
</feature>
<feature type="compositionally biased region" description="Polar residues" evidence="1">
    <location>
        <begin position="209"/>
        <end position="220"/>
    </location>
</feature>
<protein>
    <recommendedName>
        <fullName evidence="2">DUF4767 domain-containing protein</fullName>
    </recommendedName>
</protein>
<reference evidence="3 4" key="1">
    <citation type="submission" date="2018-03" db="EMBL/GenBank/DDBJ databases">
        <authorList>
            <person name="Gulvik C.A."/>
        </authorList>
    </citation>
    <scope>NUCLEOTIDE SEQUENCE [LARGE SCALE GENOMIC DNA]</scope>
    <source>
        <strain evidence="3 4">JCM 31581</strain>
    </source>
</reference>
<dbReference type="OrthoDB" id="2149782at2"/>
<gene>
    <name evidence="3" type="ORF">C7P63_02715</name>
</gene>
<dbReference type="EMBL" id="PXZH01000001">
    <property type="protein sequence ID" value="RST90009.1"/>
    <property type="molecule type" value="Genomic_DNA"/>
</dbReference>